<comment type="subunit">
    <text evidence="10">The Tat system comprises two distinct complexes: a TatABC complex, containing multiple copies of TatA, TatB and TatC subunits, and a separate TatA complex, containing only TatA subunits. Substrates initially bind to the TatABC complex, which probably triggers association of the separate TatA complex to form the active translocon.</text>
</comment>
<protein>
    <recommendedName>
        <fullName evidence="10">Sec-independent protein translocase protein TatA</fullName>
    </recommendedName>
</protein>
<evidence type="ECO:0000256" key="8">
    <source>
        <dbReference type="ARBA" id="ARBA00023010"/>
    </source>
</evidence>
<gene>
    <name evidence="10 12" type="primary">tatA</name>
    <name evidence="12" type="ORF">ACFO6X_09630</name>
</gene>
<accession>A0ABV9QHS8</accession>
<evidence type="ECO:0000313" key="12">
    <source>
        <dbReference type="EMBL" id="MFC4789237.1"/>
    </source>
</evidence>
<dbReference type="Gene3D" id="1.20.5.3310">
    <property type="match status" value="1"/>
</dbReference>
<evidence type="ECO:0000256" key="2">
    <source>
        <dbReference type="ARBA" id="ARBA00022448"/>
    </source>
</evidence>
<dbReference type="HAMAP" id="MF_00236">
    <property type="entry name" value="TatA_E"/>
    <property type="match status" value="1"/>
</dbReference>
<keyword evidence="2 10" id="KW-0813">Transport</keyword>
<evidence type="ECO:0000256" key="6">
    <source>
        <dbReference type="ARBA" id="ARBA00022927"/>
    </source>
</evidence>
<organism evidence="12 13">
    <name type="scientific">Giesbergeria sinuosa</name>
    <dbReference type="NCBI Taxonomy" id="80883"/>
    <lineage>
        <taxon>Bacteria</taxon>
        <taxon>Pseudomonadati</taxon>
        <taxon>Pseudomonadota</taxon>
        <taxon>Betaproteobacteria</taxon>
        <taxon>Burkholderiales</taxon>
        <taxon>Comamonadaceae</taxon>
        <taxon>Giesbergeria</taxon>
    </lineage>
</organism>
<feature type="compositionally biased region" description="Low complexity" evidence="11">
    <location>
        <begin position="47"/>
        <end position="58"/>
    </location>
</feature>
<keyword evidence="5 10" id="KW-0812">Transmembrane</keyword>
<dbReference type="InterPro" id="IPR003369">
    <property type="entry name" value="TatA/B/E"/>
</dbReference>
<dbReference type="PANTHER" id="PTHR42982:SF1">
    <property type="entry name" value="SEC-INDEPENDENT PROTEIN TRANSLOCASE PROTEIN TATA"/>
    <property type="match status" value="1"/>
</dbReference>
<evidence type="ECO:0000256" key="4">
    <source>
        <dbReference type="ARBA" id="ARBA00022519"/>
    </source>
</evidence>
<evidence type="ECO:0000256" key="1">
    <source>
        <dbReference type="ARBA" id="ARBA00004162"/>
    </source>
</evidence>
<comment type="function">
    <text evidence="10">Part of the twin-arginine translocation (Tat) system that transports large folded proteins containing a characteristic twin-arginine motif in their signal peptide across membranes. TatA could form the protein-conducting channel of the Tat system.</text>
</comment>
<dbReference type="Proteomes" id="UP001596001">
    <property type="component" value="Unassembled WGS sequence"/>
</dbReference>
<dbReference type="PANTHER" id="PTHR42982">
    <property type="entry name" value="SEC-INDEPENDENT PROTEIN TRANSLOCASE PROTEIN TATA"/>
    <property type="match status" value="1"/>
</dbReference>
<feature type="region of interest" description="Disordered" evidence="11">
    <location>
        <begin position="45"/>
        <end position="80"/>
    </location>
</feature>
<evidence type="ECO:0000256" key="5">
    <source>
        <dbReference type="ARBA" id="ARBA00022692"/>
    </source>
</evidence>
<keyword evidence="8 10" id="KW-0811">Translocation</keyword>
<feature type="transmembrane region" description="Helical" evidence="10">
    <location>
        <begin position="6"/>
        <end position="22"/>
    </location>
</feature>
<evidence type="ECO:0000256" key="11">
    <source>
        <dbReference type="SAM" id="MobiDB-lite"/>
    </source>
</evidence>
<keyword evidence="7 10" id="KW-1133">Transmembrane helix</keyword>
<evidence type="ECO:0000256" key="9">
    <source>
        <dbReference type="ARBA" id="ARBA00023136"/>
    </source>
</evidence>
<evidence type="ECO:0000256" key="3">
    <source>
        <dbReference type="ARBA" id="ARBA00022475"/>
    </source>
</evidence>
<reference evidence="13" key="1">
    <citation type="journal article" date="2019" name="Int. J. Syst. Evol. Microbiol.">
        <title>The Global Catalogue of Microorganisms (GCM) 10K type strain sequencing project: providing services to taxonomists for standard genome sequencing and annotation.</title>
        <authorList>
            <consortium name="The Broad Institute Genomics Platform"/>
            <consortium name="The Broad Institute Genome Sequencing Center for Infectious Disease"/>
            <person name="Wu L."/>
            <person name="Ma J."/>
        </authorList>
    </citation>
    <scope>NUCLEOTIDE SEQUENCE [LARGE SCALE GENOMIC DNA]</scope>
    <source>
        <strain evidence="13">CCUG 49452</strain>
    </source>
</reference>
<keyword evidence="4" id="KW-0997">Cell inner membrane</keyword>
<comment type="similarity">
    <text evidence="10">Belongs to the TatA/E family.</text>
</comment>
<feature type="compositionally biased region" description="Basic and acidic residues" evidence="11">
    <location>
        <begin position="66"/>
        <end position="80"/>
    </location>
</feature>
<evidence type="ECO:0000256" key="7">
    <source>
        <dbReference type="ARBA" id="ARBA00022989"/>
    </source>
</evidence>
<dbReference type="NCBIfam" id="TIGR01411">
    <property type="entry name" value="tatAE"/>
    <property type="match status" value="1"/>
</dbReference>
<evidence type="ECO:0000256" key="10">
    <source>
        <dbReference type="HAMAP-Rule" id="MF_00236"/>
    </source>
</evidence>
<keyword evidence="13" id="KW-1185">Reference proteome</keyword>
<name>A0ABV9QHS8_9BURK</name>
<comment type="subcellular location">
    <subcellularLocation>
        <location evidence="1 10">Cell membrane</location>
        <topology evidence="1 10">Single-pass membrane protein</topology>
    </subcellularLocation>
</comment>
<dbReference type="RefSeq" id="WP_382432423.1">
    <property type="nucleotide sequence ID" value="NZ_JBHSHJ010000006.1"/>
</dbReference>
<dbReference type="InterPro" id="IPR006312">
    <property type="entry name" value="TatA/E"/>
</dbReference>
<dbReference type="NCBIfam" id="NF002813">
    <property type="entry name" value="PRK02958.1"/>
    <property type="match status" value="1"/>
</dbReference>
<proteinExistence type="inferred from homology"/>
<keyword evidence="3 10" id="KW-1003">Cell membrane</keyword>
<comment type="caution">
    <text evidence="12">The sequence shown here is derived from an EMBL/GenBank/DDBJ whole genome shotgun (WGS) entry which is preliminary data.</text>
</comment>
<keyword evidence="9 10" id="KW-0472">Membrane</keyword>
<evidence type="ECO:0000313" key="13">
    <source>
        <dbReference type="Proteomes" id="UP001596001"/>
    </source>
</evidence>
<dbReference type="EMBL" id="JBHSHJ010000006">
    <property type="protein sequence ID" value="MFC4789237.1"/>
    <property type="molecule type" value="Genomic_DNA"/>
</dbReference>
<dbReference type="Pfam" id="PF02416">
    <property type="entry name" value="TatA_B_E"/>
    <property type="match status" value="1"/>
</dbReference>
<sequence length="80" mass="8362">MGSFSIWHWLIVLLIVVMVFGTKKLKNIGSDLGGAVKGFKDGMKDGSTAADSTTSPSAGQVANHTATDKSTIDVEAKHKG</sequence>
<keyword evidence="6 10" id="KW-0653">Protein transport</keyword>